<feature type="domain" description="BHLH" evidence="2">
    <location>
        <begin position="170"/>
        <end position="221"/>
    </location>
</feature>
<dbReference type="InterPro" id="IPR011598">
    <property type="entry name" value="bHLH_dom"/>
</dbReference>
<feature type="region of interest" description="Disordered" evidence="1">
    <location>
        <begin position="108"/>
        <end position="180"/>
    </location>
</feature>
<dbReference type="InterPro" id="IPR036638">
    <property type="entry name" value="HLH_DNA-bd_sf"/>
</dbReference>
<dbReference type="RefSeq" id="XP_013755263.1">
    <property type="nucleotide sequence ID" value="XM_013899809.1"/>
</dbReference>
<evidence type="ECO:0000313" key="4">
    <source>
        <dbReference type="Proteomes" id="UP000054408"/>
    </source>
</evidence>
<dbReference type="CDD" id="cd00083">
    <property type="entry name" value="bHLH_SF"/>
    <property type="match status" value="1"/>
</dbReference>
<gene>
    <name evidence="3" type="ORF">AMSG_08017</name>
</gene>
<evidence type="ECO:0000256" key="1">
    <source>
        <dbReference type="SAM" id="MobiDB-lite"/>
    </source>
</evidence>
<feature type="region of interest" description="Disordered" evidence="1">
    <location>
        <begin position="51"/>
        <end position="87"/>
    </location>
</feature>
<protein>
    <recommendedName>
        <fullName evidence="2">BHLH domain-containing protein</fullName>
    </recommendedName>
</protein>
<dbReference type="PROSITE" id="PS50888">
    <property type="entry name" value="BHLH"/>
    <property type="match status" value="1"/>
</dbReference>
<dbReference type="GeneID" id="25566804"/>
<evidence type="ECO:0000259" key="2">
    <source>
        <dbReference type="PROSITE" id="PS50888"/>
    </source>
</evidence>
<dbReference type="SUPFAM" id="SSF47459">
    <property type="entry name" value="HLH, helix-loop-helix DNA-binding domain"/>
    <property type="match status" value="1"/>
</dbReference>
<organism evidence="3 4">
    <name type="scientific">Thecamonas trahens ATCC 50062</name>
    <dbReference type="NCBI Taxonomy" id="461836"/>
    <lineage>
        <taxon>Eukaryota</taxon>
        <taxon>Apusozoa</taxon>
        <taxon>Apusomonadida</taxon>
        <taxon>Apusomonadidae</taxon>
        <taxon>Thecamonas</taxon>
    </lineage>
</organism>
<feature type="compositionally biased region" description="Basic and acidic residues" evidence="1">
    <location>
        <begin position="165"/>
        <end position="176"/>
    </location>
</feature>
<proteinExistence type="predicted"/>
<accession>A0A0L0DJT5</accession>
<name>A0A0L0DJT5_THETB</name>
<dbReference type="SMART" id="SM00353">
    <property type="entry name" value="HLH"/>
    <property type="match status" value="1"/>
</dbReference>
<reference evidence="3 4" key="1">
    <citation type="submission" date="2010-05" db="EMBL/GenBank/DDBJ databases">
        <title>The Genome Sequence of Thecamonas trahens ATCC 50062.</title>
        <authorList>
            <consortium name="The Broad Institute Genome Sequencing Platform"/>
            <person name="Russ C."/>
            <person name="Cuomo C."/>
            <person name="Shea T."/>
            <person name="Young S.K."/>
            <person name="Zeng Q."/>
            <person name="Koehrsen M."/>
            <person name="Haas B."/>
            <person name="Borodovsky M."/>
            <person name="Guigo R."/>
            <person name="Alvarado L."/>
            <person name="Berlin A."/>
            <person name="Bochicchio J."/>
            <person name="Borenstein D."/>
            <person name="Chapman S."/>
            <person name="Chen Z."/>
            <person name="Freedman E."/>
            <person name="Gellesch M."/>
            <person name="Goldberg J."/>
            <person name="Griggs A."/>
            <person name="Gujja S."/>
            <person name="Heilman E."/>
            <person name="Heiman D."/>
            <person name="Hepburn T."/>
            <person name="Howarth C."/>
            <person name="Jen D."/>
            <person name="Larson L."/>
            <person name="Mehta T."/>
            <person name="Park D."/>
            <person name="Pearson M."/>
            <person name="Roberts A."/>
            <person name="Saif S."/>
            <person name="Shenoy N."/>
            <person name="Sisk P."/>
            <person name="Stolte C."/>
            <person name="Sykes S."/>
            <person name="Thomson T."/>
            <person name="Walk T."/>
            <person name="White J."/>
            <person name="Yandava C."/>
            <person name="Burger G."/>
            <person name="Gray M.W."/>
            <person name="Holland P.W.H."/>
            <person name="King N."/>
            <person name="Lang F.B.F."/>
            <person name="Roger A.J."/>
            <person name="Ruiz-Trillo I."/>
            <person name="Lander E."/>
            <person name="Nusbaum C."/>
        </authorList>
    </citation>
    <scope>NUCLEOTIDE SEQUENCE [LARGE SCALE GENOMIC DNA]</scope>
    <source>
        <strain evidence="3 4">ATCC 50062</strain>
    </source>
</reference>
<dbReference type="EMBL" id="GL349473">
    <property type="protein sequence ID" value="KNC52460.1"/>
    <property type="molecule type" value="Genomic_DNA"/>
</dbReference>
<feature type="compositionally biased region" description="Gly residues" evidence="1">
    <location>
        <begin position="110"/>
        <end position="124"/>
    </location>
</feature>
<feature type="compositionally biased region" description="Pro residues" evidence="1">
    <location>
        <begin position="127"/>
        <end position="149"/>
    </location>
</feature>
<sequence>MEPSAVLARADEPTMTFMTTPMASGMRFTVTSGDDGTGRPTDLLTRQVQIAVADNDDDGGGDDDDDAGGGGGQSDAAAEEHMTQIARELLRPGVRAILDFQENLRSQSGAGYGSGGGRVGGGSGVDPLPPTRSPSPSAAPPPNPAPPPRETVAAARRSRKRKRTADKGKGPKVDHKSRLKAYRGNMTQACNELRDVVPDGFRSSSSRVAVVQGAVAYIRALQQALVEGGVQAPRGPESRELSHVEVANQAVRRIGEMARLVEDELVVGQRRVAV</sequence>
<dbReference type="Proteomes" id="UP000054408">
    <property type="component" value="Unassembled WGS sequence"/>
</dbReference>
<dbReference type="AlphaFoldDB" id="A0A0L0DJT5"/>
<feature type="compositionally biased region" description="Acidic residues" evidence="1">
    <location>
        <begin position="54"/>
        <end position="67"/>
    </location>
</feature>
<dbReference type="Pfam" id="PF00010">
    <property type="entry name" value="HLH"/>
    <property type="match status" value="1"/>
</dbReference>
<keyword evidence="4" id="KW-1185">Reference proteome</keyword>
<evidence type="ECO:0000313" key="3">
    <source>
        <dbReference type="EMBL" id="KNC52460.1"/>
    </source>
</evidence>
<dbReference type="GO" id="GO:0046983">
    <property type="term" value="F:protein dimerization activity"/>
    <property type="evidence" value="ECO:0007669"/>
    <property type="project" value="InterPro"/>
</dbReference>
<dbReference type="Gene3D" id="4.10.280.10">
    <property type="entry name" value="Helix-loop-helix DNA-binding domain"/>
    <property type="match status" value="1"/>
</dbReference>